<dbReference type="Proteomes" id="UP000316921">
    <property type="component" value="Chromosome"/>
</dbReference>
<evidence type="ECO:0000313" key="2">
    <source>
        <dbReference type="Proteomes" id="UP000316921"/>
    </source>
</evidence>
<gene>
    <name evidence="1" type="ORF">Pla133_37870</name>
</gene>
<proteinExistence type="predicted"/>
<keyword evidence="2" id="KW-1185">Reference proteome</keyword>
<dbReference type="EMBL" id="CP036287">
    <property type="protein sequence ID" value="QDU68684.1"/>
    <property type="molecule type" value="Genomic_DNA"/>
</dbReference>
<protein>
    <submittedName>
        <fullName evidence="1">Uncharacterized protein</fullName>
    </submittedName>
</protein>
<dbReference type="KEGG" id="pbap:Pla133_37870"/>
<dbReference type="AlphaFoldDB" id="A0A518BNX8"/>
<organism evidence="1 2">
    <name type="scientific">Engelhardtia mirabilis</name>
    <dbReference type="NCBI Taxonomy" id="2528011"/>
    <lineage>
        <taxon>Bacteria</taxon>
        <taxon>Pseudomonadati</taxon>
        <taxon>Planctomycetota</taxon>
        <taxon>Planctomycetia</taxon>
        <taxon>Planctomycetia incertae sedis</taxon>
        <taxon>Engelhardtia</taxon>
    </lineage>
</organism>
<sequence>MRFLRNVLIIFVLLVALLFLVNLLGGSDYLPFDYGGF</sequence>
<name>A0A518BNX8_9BACT</name>
<accession>A0A518BNX8</accession>
<evidence type="ECO:0000313" key="1">
    <source>
        <dbReference type="EMBL" id="QDU68684.1"/>
    </source>
</evidence>
<reference evidence="1 2" key="1">
    <citation type="submission" date="2019-02" db="EMBL/GenBank/DDBJ databases">
        <title>Deep-cultivation of Planctomycetes and their phenomic and genomic characterization uncovers novel biology.</title>
        <authorList>
            <person name="Wiegand S."/>
            <person name="Jogler M."/>
            <person name="Boedeker C."/>
            <person name="Pinto D."/>
            <person name="Vollmers J."/>
            <person name="Rivas-Marin E."/>
            <person name="Kohn T."/>
            <person name="Peeters S.H."/>
            <person name="Heuer A."/>
            <person name="Rast P."/>
            <person name="Oberbeckmann S."/>
            <person name="Bunk B."/>
            <person name="Jeske O."/>
            <person name="Meyerdierks A."/>
            <person name="Storesund J.E."/>
            <person name="Kallscheuer N."/>
            <person name="Luecker S."/>
            <person name="Lage O.M."/>
            <person name="Pohl T."/>
            <person name="Merkel B.J."/>
            <person name="Hornburger P."/>
            <person name="Mueller R.-W."/>
            <person name="Bruemmer F."/>
            <person name="Labrenz M."/>
            <person name="Spormann A.M."/>
            <person name="Op den Camp H."/>
            <person name="Overmann J."/>
            <person name="Amann R."/>
            <person name="Jetten M.S.M."/>
            <person name="Mascher T."/>
            <person name="Medema M.H."/>
            <person name="Devos D.P."/>
            <person name="Kaster A.-K."/>
            <person name="Ovreas L."/>
            <person name="Rohde M."/>
            <person name="Galperin M.Y."/>
            <person name="Jogler C."/>
        </authorList>
    </citation>
    <scope>NUCLEOTIDE SEQUENCE [LARGE SCALE GENOMIC DNA]</scope>
    <source>
        <strain evidence="1 2">Pla133</strain>
    </source>
</reference>